<dbReference type="PANTHER" id="PTHR45947:SF3">
    <property type="entry name" value="SULFOQUINOVOSYL TRANSFERASE SQD2"/>
    <property type="match status" value="1"/>
</dbReference>
<feature type="non-terminal residue" evidence="3">
    <location>
        <position position="1"/>
    </location>
</feature>
<dbReference type="Pfam" id="PF13439">
    <property type="entry name" value="Glyco_transf_4"/>
    <property type="match status" value="1"/>
</dbReference>
<evidence type="ECO:0000259" key="1">
    <source>
        <dbReference type="Pfam" id="PF00534"/>
    </source>
</evidence>
<feature type="domain" description="Glycosyltransferase subfamily 4-like N-terminal" evidence="2">
    <location>
        <begin position="3"/>
        <end position="105"/>
    </location>
</feature>
<accession>X0T7N0</accession>
<sequence>LAKLVAGLRLLKPDLVYVPNLMFVGVAGRLKAELGVPVLCGLTGEDIFLDGLPAPYRADALGLIRKRAGDVDGFVALTQYYARHAAQHFGLPPDRVHRITMGIRAEDFAEAAAPADDPFTIGYLARLCPEKGLAELCDAFIELHRTGRSCRLRVAGYLGKADQPYFARITKRIMGARLAEAFGYLGEVSRAQKLRFLQSLHVLSVPTVYAEAKGFYVLEALAAGVPVVLPNHGAFPELVEATGGGVLHKPGDCPALAEALAGLMDDRTRRRDLAE</sequence>
<dbReference type="PANTHER" id="PTHR45947">
    <property type="entry name" value="SULFOQUINOVOSYL TRANSFERASE SQD2"/>
    <property type="match status" value="1"/>
</dbReference>
<feature type="non-terminal residue" evidence="3">
    <location>
        <position position="275"/>
    </location>
</feature>
<evidence type="ECO:0000259" key="2">
    <source>
        <dbReference type="Pfam" id="PF13439"/>
    </source>
</evidence>
<protein>
    <recommendedName>
        <fullName evidence="4">Glycosyl transferase family 1 domain-containing protein</fullName>
    </recommendedName>
</protein>
<evidence type="ECO:0000313" key="3">
    <source>
        <dbReference type="EMBL" id="GAF89219.1"/>
    </source>
</evidence>
<proteinExistence type="predicted"/>
<reference evidence="3" key="1">
    <citation type="journal article" date="2014" name="Front. Microbiol.">
        <title>High frequency of phylogenetically diverse reductive dehalogenase-homologous genes in deep subseafloor sedimentary metagenomes.</title>
        <authorList>
            <person name="Kawai M."/>
            <person name="Futagami T."/>
            <person name="Toyoda A."/>
            <person name="Takaki Y."/>
            <person name="Nishi S."/>
            <person name="Hori S."/>
            <person name="Arai W."/>
            <person name="Tsubouchi T."/>
            <person name="Morono Y."/>
            <person name="Uchiyama I."/>
            <person name="Ito T."/>
            <person name="Fujiyama A."/>
            <person name="Inagaki F."/>
            <person name="Takami H."/>
        </authorList>
    </citation>
    <scope>NUCLEOTIDE SEQUENCE</scope>
    <source>
        <strain evidence="3">Expedition CK06-06</strain>
    </source>
</reference>
<dbReference type="SUPFAM" id="SSF53756">
    <property type="entry name" value="UDP-Glycosyltransferase/glycogen phosphorylase"/>
    <property type="match status" value="1"/>
</dbReference>
<evidence type="ECO:0008006" key="4">
    <source>
        <dbReference type="Google" id="ProtNLM"/>
    </source>
</evidence>
<dbReference type="Pfam" id="PF00534">
    <property type="entry name" value="Glycos_transf_1"/>
    <property type="match status" value="1"/>
</dbReference>
<gene>
    <name evidence="3" type="ORF">S01H1_31280</name>
</gene>
<dbReference type="EMBL" id="BARS01019289">
    <property type="protein sequence ID" value="GAF89219.1"/>
    <property type="molecule type" value="Genomic_DNA"/>
</dbReference>
<dbReference type="Gene3D" id="3.40.50.2000">
    <property type="entry name" value="Glycogen Phosphorylase B"/>
    <property type="match status" value="2"/>
</dbReference>
<dbReference type="InterPro" id="IPR028098">
    <property type="entry name" value="Glyco_trans_4-like_N"/>
</dbReference>
<dbReference type="GO" id="GO:0016757">
    <property type="term" value="F:glycosyltransferase activity"/>
    <property type="evidence" value="ECO:0007669"/>
    <property type="project" value="InterPro"/>
</dbReference>
<dbReference type="AlphaFoldDB" id="X0T7N0"/>
<organism evidence="3">
    <name type="scientific">marine sediment metagenome</name>
    <dbReference type="NCBI Taxonomy" id="412755"/>
    <lineage>
        <taxon>unclassified sequences</taxon>
        <taxon>metagenomes</taxon>
        <taxon>ecological metagenomes</taxon>
    </lineage>
</organism>
<dbReference type="InterPro" id="IPR001296">
    <property type="entry name" value="Glyco_trans_1"/>
</dbReference>
<name>X0T7N0_9ZZZZ</name>
<feature type="domain" description="Glycosyl transferase family 1" evidence="1">
    <location>
        <begin position="111"/>
        <end position="274"/>
    </location>
</feature>
<dbReference type="CDD" id="cd03801">
    <property type="entry name" value="GT4_PimA-like"/>
    <property type="match status" value="1"/>
</dbReference>
<dbReference type="InterPro" id="IPR050194">
    <property type="entry name" value="Glycosyltransferase_grp1"/>
</dbReference>
<comment type="caution">
    <text evidence="3">The sequence shown here is derived from an EMBL/GenBank/DDBJ whole genome shotgun (WGS) entry which is preliminary data.</text>
</comment>